<sequence length="362" mass="41757">MLIYDKKLDSDYTFFGIPDVSKEKVLYFDIETTGFSPATSILYLIGCVYCDDEGFKFRQWFCDTPESEPDIISDFLDFVKSFSVIVHYNGSSFDIPFIIKKCDIHHIPCDFSGIESFDIYKNISMLKSLLKLENLKQKSIESFMSVPRDDKYSGGELIKVYEEYLKSADDSLLNLLLLHNHDDVMGMVKILPVINYNCLNSGGYEIVSADVCDSVTPVGGIRKEVIIELALDSFLPKRISGGNNNFYFTACGNLAKISINIYTGELKYFYPDYKNYYYLPGEDRSIHKSVAFYVDKDFRTKAKAANCYSKKSGIFLPQYEEIINPYFKIDYYDKITYFECSQDFLADKNLVKKYCESLFRKI</sequence>
<dbReference type="Gene3D" id="3.30.420.10">
    <property type="entry name" value="Ribonuclease H-like superfamily/Ribonuclease H"/>
    <property type="match status" value="1"/>
</dbReference>
<dbReference type="SUPFAM" id="SSF53098">
    <property type="entry name" value="Ribonuclease H-like"/>
    <property type="match status" value="1"/>
</dbReference>
<dbReference type="RefSeq" id="WP_005600669.1">
    <property type="nucleotide sequence ID" value="NZ_GG663519.1"/>
</dbReference>
<comment type="caution">
    <text evidence="2">The sequence shown here is derived from an EMBL/GenBank/DDBJ whole genome shotgun (WGS) entry which is preliminary data.</text>
</comment>
<gene>
    <name evidence="2" type="ORF">BUTYVIB_00090</name>
</gene>
<dbReference type="PANTHER" id="PTHR38462:SF1">
    <property type="entry name" value="YPRB RIBONUCLEASE H-LIKE DOMAIN-CONTAINING PROTEIN"/>
    <property type="match status" value="1"/>
</dbReference>
<organism evidence="2 3">
    <name type="scientific">Eshraghiella crossota DSM 2876</name>
    <dbReference type="NCBI Taxonomy" id="511680"/>
    <lineage>
        <taxon>Bacteria</taxon>
        <taxon>Bacillati</taxon>
        <taxon>Bacillota</taxon>
        <taxon>Clostridia</taxon>
        <taxon>Lachnospirales</taxon>
        <taxon>Lachnospiraceae</taxon>
        <taxon>Eshraghiella</taxon>
    </lineage>
</organism>
<evidence type="ECO:0000313" key="2">
    <source>
        <dbReference type="EMBL" id="EFF69577.1"/>
    </source>
</evidence>
<reference evidence="2 3" key="1">
    <citation type="submission" date="2010-02" db="EMBL/GenBank/DDBJ databases">
        <authorList>
            <person name="Weinstock G."/>
            <person name="Sodergren E."/>
            <person name="Clifton S."/>
            <person name="Fulton L."/>
            <person name="Fulton B."/>
            <person name="Courtney L."/>
            <person name="Fronick C."/>
            <person name="Harrison M."/>
            <person name="Strong C."/>
            <person name="Farmer C."/>
            <person name="Delahaunty K."/>
            <person name="Markovic C."/>
            <person name="Hall O."/>
            <person name="Minx P."/>
            <person name="Tomlinson C."/>
            <person name="Mitreva M."/>
            <person name="Nelson J."/>
            <person name="Hou S."/>
            <person name="Wollam A."/>
            <person name="Pepin K.H."/>
            <person name="Johnson M."/>
            <person name="Bhonagiri V."/>
            <person name="Zhang X."/>
            <person name="Suruliraj S."/>
            <person name="Warren W."/>
            <person name="Chinwalla A."/>
            <person name="Mardis E.R."/>
            <person name="Wilson R.K."/>
        </authorList>
    </citation>
    <scope>NUCLEOTIDE SEQUENCE [LARGE SCALE GENOMIC DNA]</scope>
    <source>
        <strain evidence="2 3">DSM 2876</strain>
    </source>
</reference>
<dbReference type="PANTHER" id="PTHR38462">
    <property type="entry name" value="EXONUCLEASE-LIKE PROTEIN"/>
    <property type="match status" value="1"/>
</dbReference>
<dbReference type="GO" id="GO:0003676">
    <property type="term" value="F:nucleic acid binding"/>
    <property type="evidence" value="ECO:0007669"/>
    <property type="project" value="InterPro"/>
</dbReference>
<dbReference type="Pfam" id="PF13482">
    <property type="entry name" value="RNase_H_2"/>
    <property type="match status" value="1"/>
</dbReference>
<dbReference type="EMBL" id="ABWN01000017">
    <property type="protein sequence ID" value="EFF69577.1"/>
    <property type="molecule type" value="Genomic_DNA"/>
</dbReference>
<dbReference type="HOGENOM" id="CLU_047529_0_0_9"/>
<accession>D4RWQ3</accession>
<proteinExistence type="predicted"/>
<dbReference type="eggNOG" id="COG3359">
    <property type="taxonomic scope" value="Bacteria"/>
</dbReference>
<dbReference type="Proteomes" id="UP000006238">
    <property type="component" value="Unassembled WGS sequence"/>
</dbReference>
<name>D4RWQ3_9FIRM</name>
<dbReference type="GeneID" id="98918458"/>
<dbReference type="InterPro" id="IPR012337">
    <property type="entry name" value="RNaseH-like_sf"/>
</dbReference>
<protein>
    <recommendedName>
        <fullName evidence="1">YprB ribonuclease H-like domain-containing protein</fullName>
    </recommendedName>
</protein>
<dbReference type="STRING" id="45851.BHV86_06235"/>
<evidence type="ECO:0000259" key="1">
    <source>
        <dbReference type="Pfam" id="PF13482"/>
    </source>
</evidence>
<dbReference type="InterPro" id="IPR036397">
    <property type="entry name" value="RNaseH_sf"/>
</dbReference>
<feature type="domain" description="YprB ribonuclease H-like" evidence="1">
    <location>
        <begin position="26"/>
        <end position="191"/>
    </location>
</feature>
<dbReference type="InterPro" id="IPR038720">
    <property type="entry name" value="YprB_RNase_H-like_dom"/>
</dbReference>
<evidence type="ECO:0000313" key="3">
    <source>
        <dbReference type="Proteomes" id="UP000006238"/>
    </source>
</evidence>
<dbReference type="AlphaFoldDB" id="D4RWQ3"/>
<keyword evidence="3" id="KW-1185">Reference proteome</keyword>